<evidence type="ECO:0000256" key="1">
    <source>
        <dbReference type="SAM" id="SignalP"/>
    </source>
</evidence>
<proteinExistence type="predicted"/>
<dbReference type="EMBL" id="OU892279">
    <property type="protein sequence ID" value="CAG9766288.1"/>
    <property type="molecule type" value="Genomic_DNA"/>
</dbReference>
<protein>
    <submittedName>
        <fullName evidence="2">Uncharacterized protein</fullName>
    </submittedName>
</protein>
<evidence type="ECO:0000313" key="3">
    <source>
        <dbReference type="Proteomes" id="UP001152799"/>
    </source>
</evidence>
<name>A0A9N9QIA2_9CUCU</name>
<dbReference type="AlphaFoldDB" id="A0A9N9QIA2"/>
<gene>
    <name evidence="2" type="ORF">CEUTPL_LOCUS6875</name>
</gene>
<feature type="signal peptide" evidence="1">
    <location>
        <begin position="1"/>
        <end position="20"/>
    </location>
</feature>
<dbReference type="Proteomes" id="UP001152799">
    <property type="component" value="Chromosome 3"/>
</dbReference>
<keyword evidence="3" id="KW-1185">Reference proteome</keyword>
<keyword evidence="1" id="KW-0732">Signal</keyword>
<organism evidence="2 3">
    <name type="scientific">Ceutorhynchus assimilis</name>
    <name type="common">cabbage seed weevil</name>
    <dbReference type="NCBI Taxonomy" id="467358"/>
    <lineage>
        <taxon>Eukaryota</taxon>
        <taxon>Metazoa</taxon>
        <taxon>Ecdysozoa</taxon>
        <taxon>Arthropoda</taxon>
        <taxon>Hexapoda</taxon>
        <taxon>Insecta</taxon>
        <taxon>Pterygota</taxon>
        <taxon>Neoptera</taxon>
        <taxon>Endopterygota</taxon>
        <taxon>Coleoptera</taxon>
        <taxon>Polyphaga</taxon>
        <taxon>Cucujiformia</taxon>
        <taxon>Curculionidae</taxon>
        <taxon>Ceutorhynchinae</taxon>
        <taxon>Ceutorhynchus</taxon>
    </lineage>
</organism>
<accession>A0A9N9QIA2</accession>
<sequence length="213" mass="24310">MDTAIKICYIATLLVAVVMGETQCPEGPKTPQLSTTFLNGRWYEHLYINKALNDETCSYYEISCKNDSLYCDLNHVAWQSRQPYMLIQIWNGTIAENDTGIVLSINRPQSSTVYKDVSLRFGDDAVLMWNCNADADNGLEFASVLKHIKDNAEMESVWEADAKERNYLSLIDDFPAGIWYKINASECTYNKAAAFAHFHQNILVITLFYFSRL</sequence>
<feature type="chain" id="PRO_5040149174" evidence="1">
    <location>
        <begin position="21"/>
        <end position="213"/>
    </location>
</feature>
<evidence type="ECO:0000313" key="2">
    <source>
        <dbReference type="EMBL" id="CAG9766288.1"/>
    </source>
</evidence>
<dbReference type="OrthoDB" id="6777655at2759"/>
<reference evidence="2" key="1">
    <citation type="submission" date="2022-01" db="EMBL/GenBank/DDBJ databases">
        <authorList>
            <person name="King R."/>
        </authorList>
    </citation>
    <scope>NUCLEOTIDE SEQUENCE</scope>
</reference>